<dbReference type="Pfam" id="PF05656">
    <property type="entry name" value="DUF805"/>
    <property type="match status" value="1"/>
</dbReference>
<feature type="transmembrane region" description="Helical" evidence="1">
    <location>
        <begin position="103"/>
        <end position="129"/>
    </location>
</feature>
<gene>
    <name evidence="2" type="ORF">BJI46_06840</name>
</gene>
<sequence length="193" mass="21919">MQNTPPPFPTTTNPAFRLFSTEGRLSRLSYLGWNFLINIVFYVIIIAMAIFTGFATAFYNQLSSQQNILSTASFGAFYLGFIAIMLTFFFINLFIIIKRFHDFNLNGWCVLLFFVPLVNFIVMLMLLFVPGTKGINRFGAPRASESWEKVLAWINIILIVLFIGLYAMIIGTLMDNPSIPSLEVMPKENTTVL</sequence>
<feature type="transmembrane region" description="Helical" evidence="1">
    <location>
        <begin position="150"/>
        <end position="174"/>
    </location>
</feature>
<proteinExistence type="predicted"/>
<evidence type="ECO:0000313" key="3">
    <source>
        <dbReference type="Proteomes" id="UP000185895"/>
    </source>
</evidence>
<dbReference type="EMBL" id="MKKK01000074">
    <property type="protein sequence ID" value="OEY91446.1"/>
    <property type="molecule type" value="Genomic_DNA"/>
</dbReference>
<feature type="transmembrane region" description="Helical" evidence="1">
    <location>
        <begin position="35"/>
        <end position="59"/>
    </location>
</feature>
<name>A0A1E7QWU4_9GAMM</name>
<evidence type="ECO:0000313" key="2">
    <source>
        <dbReference type="EMBL" id="OEY91446.1"/>
    </source>
</evidence>
<accession>A0A1E7QWU4</accession>
<dbReference type="PANTHER" id="PTHR34980">
    <property type="entry name" value="INNER MEMBRANE PROTEIN-RELATED-RELATED"/>
    <property type="match status" value="1"/>
</dbReference>
<keyword evidence="1" id="KW-0472">Membrane</keyword>
<protein>
    <submittedName>
        <fullName evidence="2">Uncharacterized protein</fullName>
    </submittedName>
</protein>
<dbReference type="InterPro" id="IPR008523">
    <property type="entry name" value="DUF805"/>
</dbReference>
<dbReference type="OrthoDB" id="9812349at2"/>
<dbReference type="RefSeq" id="WP_070071061.1">
    <property type="nucleotide sequence ID" value="NZ_MKKK01000074.1"/>
</dbReference>
<dbReference type="GO" id="GO:0005886">
    <property type="term" value="C:plasma membrane"/>
    <property type="evidence" value="ECO:0007669"/>
    <property type="project" value="TreeGrafter"/>
</dbReference>
<keyword evidence="1" id="KW-1133">Transmembrane helix</keyword>
<comment type="caution">
    <text evidence="2">The sequence shown here is derived from an EMBL/GenBank/DDBJ whole genome shotgun (WGS) entry which is preliminary data.</text>
</comment>
<keyword evidence="3" id="KW-1185">Reference proteome</keyword>
<evidence type="ECO:0000256" key="1">
    <source>
        <dbReference type="SAM" id="Phobius"/>
    </source>
</evidence>
<dbReference type="AlphaFoldDB" id="A0A1E7QWU4"/>
<reference evidence="2 3" key="1">
    <citation type="submission" date="2016-09" db="EMBL/GenBank/DDBJ databases">
        <authorList>
            <person name="Capua I."/>
            <person name="De Benedictis P."/>
            <person name="Joannis T."/>
            <person name="Lombin L.H."/>
            <person name="Cattoli G."/>
        </authorList>
    </citation>
    <scope>NUCLEOTIDE SEQUENCE [LARGE SCALE GENOMIC DNA]</scope>
    <source>
        <strain evidence="2 3">ANC 4671</strain>
    </source>
</reference>
<dbReference type="Proteomes" id="UP000185895">
    <property type="component" value="Unassembled WGS sequence"/>
</dbReference>
<keyword evidence="1" id="KW-0812">Transmembrane</keyword>
<dbReference type="STRING" id="1262585.BJI46_06840"/>
<dbReference type="PANTHER" id="PTHR34980:SF3">
    <property type="entry name" value="BLR8105 PROTEIN"/>
    <property type="match status" value="1"/>
</dbReference>
<organism evidence="2 3">
    <name type="scientific">Acinetobacter qingfengensis</name>
    <dbReference type="NCBI Taxonomy" id="1262585"/>
    <lineage>
        <taxon>Bacteria</taxon>
        <taxon>Pseudomonadati</taxon>
        <taxon>Pseudomonadota</taxon>
        <taxon>Gammaproteobacteria</taxon>
        <taxon>Moraxellales</taxon>
        <taxon>Moraxellaceae</taxon>
        <taxon>Acinetobacter</taxon>
    </lineage>
</organism>
<feature type="transmembrane region" description="Helical" evidence="1">
    <location>
        <begin position="71"/>
        <end position="97"/>
    </location>
</feature>